<protein>
    <recommendedName>
        <fullName evidence="4">CoA-transferase</fullName>
    </recommendedName>
</protein>
<organism evidence="2 3">
    <name type="scientific">Peribacillus cavernae</name>
    <dbReference type="NCBI Taxonomy" id="1674310"/>
    <lineage>
        <taxon>Bacteria</taxon>
        <taxon>Bacillati</taxon>
        <taxon>Bacillota</taxon>
        <taxon>Bacilli</taxon>
        <taxon>Bacillales</taxon>
        <taxon>Bacillaceae</taxon>
        <taxon>Peribacillus</taxon>
    </lineage>
</organism>
<dbReference type="InterPro" id="IPR037171">
    <property type="entry name" value="NagB/RpiA_transferase-like"/>
</dbReference>
<evidence type="ECO:0000256" key="1">
    <source>
        <dbReference type="ARBA" id="ARBA00007047"/>
    </source>
</evidence>
<dbReference type="Proteomes" id="UP000267430">
    <property type="component" value="Unassembled WGS sequence"/>
</dbReference>
<dbReference type="GO" id="GO:0008410">
    <property type="term" value="F:CoA-transferase activity"/>
    <property type="evidence" value="ECO:0007669"/>
    <property type="project" value="InterPro"/>
</dbReference>
<dbReference type="PANTHER" id="PTHR43293:SF3">
    <property type="entry name" value="CHOLESTEROL RING-CLEAVING HYDROLASE IPDB SUBUNIT"/>
    <property type="match status" value="1"/>
</dbReference>
<dbReference type="PANTHER" id="PTHR43293">
    <property type="entry name" value="ACETATE COA-TRANSFERASE YDIF"/>
    <property type="match status" value="1"/>
</dbReference>
<gene>
    <name evidence="2" type="ORF">ELQ35_17410</name>
</gene>
<dbReference type="OrthoDB" id="9805230at2"/>
<evidence type="ECO:0008006" key="4">
    <source>
        <dbReference type="Google" id="ProtNLM"/>
    </source>
</evidence>
<dbReference type="InterPro" id="IPR004165">
    <property type="entry name" value="CoA_trans_fam_I"/>
</dbReference>
<dbReference type="SUPFAM" id="SSF100950">
    <property type="entry name" value="NagB/RpiA/CoA transferase-like"/>
    <property type="match status" value="1"/>
</dbReference>
<sequence length="284" mass="32012">MMAAISKDEMMVCYMSSLIQTGDFVVQGMGTPLVFSAFLLAKETHAREVQFMYTVGNTISEHTESLSITYLEQLTVEGCLKKVKMTEMHCDIVPSLKVKEFIRPAQVDRFGNCNNVVIGDYAKPVIRLPGAGGITDVAAFNPNFHLYVTRHSRQTLVDQVDFCSSVGYGERAEELNRMGIRARGPQKLITDSCVFRFENEGAVLEAIFHGETIENIRENTGFPFDLSENGIIQIEPPSEEQLRILREKIDPLGIRQLELLTGIQRIQKLEHILLEEDKRRRGSA</sequence>
<evidence type="ECO:0000313" key="3">
    <source>
        <dbReference type="Proteomes" id="UP000267430"/>
    </source>
</evidence>
<comment type="similarity">
    <text evidence="1">Belongs to the 3-oxoacid CoA-transferase subunit B family.</text>
</comment>
<evidence type="ECO:0000313" key="2">
    <source>
        <dbReference type="EMBL" id="RUQ27129.1"/>
    </source>
</evidence>
<comment type="caution">
    <text evidence="2">The sequence shown here is derived from an EMBL/GenBank/DDBJ whole genome shotgun (WGS) entry which is preliminary data.</text>
</comment>
<dbReference type="AlphaFoldDB" id="A0A433HFN8"/>
<proteinExistence type="inferred from homology"/>
<dbReference type="EMBL" id="RYZZ01000030">
    <property type="protein sequence ID" value="RUQ27129.1"/>
    <property type="molecule type" value="Genomic_DNA"/>
</dbReference>
<accession>A0A433HFN8</accession>
<dbReference type="Pfam" id="PF01144">
    <property type="entry name" value="CoA_trans"/>
    <property type="match status" value="1"/>
</dbReference>
<dbReference type="Gene3D" id="3.40.1080.10">
    <property type="entry name" value="Glutaconate Coenzyme A-transferase"/>
    <property type="match status" value="1"/>
</dbReference>
<name>A0A433HFN8_9BACI</name>
<keyword evidence="3" id="KW-1185">Reference proteome</keyword>
<reference evidence="2 3" key="1">
    <citation type="submission" date="2018-12" db="EMBL/GenBank/DDBJ databases">
        <title>Bacillus chawlae sp. nov., Bacillus glennii sp. nov., and Bacillus saganii sp. nov. Isolated from the Vehicle Assembly Building at Kennedy Space Center where the Viking Spacecraft were Assembled.</title>
        <authorList>
            <person name="Seuylemezian A."/>
            <person name="Vaishampayan P."/>
        </authorList>
    </citation>
    <scope>NUCLEOTIDE SEQUENCE [LARGE SCALE GENOMIC DNA]</scope>
    <source>
        <strain evidence="2 3">L5</strain>
    </source>
</reference>